<evidence type="ECO:0000256" key="4">
    <source>
        <dbReference type="SAM" id="MobiDB-lite"/>
    </source>
</evidence>
<dbReference type="CDD" id="cd00041">
    <property type="entry name" value="CUB"/>
    <property type="match status" value="1"/>
</dbReference>
<feature type="region of interest" description="Disordered" evidence="4">
    <location>
        <begin position="327"/>
        <end position="346"/>
    </location>
</feature>
<keyword evidence="2 3" id="KW-1015">Disulfide bond</keyword>
<protein>
    <recommendedName>
        <fullName evidence="5">CUB domain-containing protein</fullName>
    </recommendedName>
</protein>
<dbReference type="Gene3D" id="2.60.120.290">
    <property type="entry name" value="Spermadhesin, CUB domain"/>
    <property type="match status" value="1"/>
</dbReference>
<accession>A0A7R8Z9E9</accession>
<organism evidence="6">
    <name type="scientific">Timema douglasi</name>
    <name type="common">Walking stick</name>
    <dbReference type="NCBI Taxonomy" id="61478"/>
    <lineage>
        <taxon>Eukaryota</taxon>
        <taxon>Metazoa</taxon>
        <taxon>Ecdysozoa</taxon>
        <taxon>Arthropoda</taxon>
        <taxon>Hexapoda</taxon>
        <taxon>Insecta</taxon>
        <taxon>Pterygota</taxon>
        <taxon>Neoptera</taxon>
        <taxon>Polyneoptera</taxon>
        <taxon>Phasmatodea</taxon>
        <taxon>Timematodea</taxon>
        <taxon>Timematoidea</taxon>
        <taxon>Timematidae</taxon>
        <taxon>Timema</taxon>
    </lineage>
</organism>
<dbReference type="SMART" id="SM00042">
    <property type="entry name" value="CUB"/>
    <property type="match status" value="1"/>
</dbReference>
<sequence length="367" mass="41272">MHPLVRAAPDCEHKTKFCNEEINVAEEGFVMSPGYPIYYVNKDDCYWLLKASPGQRVQVTLLDMSLRSTGPRESNCTDHLQVIEDGRVMMDECGELAKAIVIMSEGNMLNLTFTGLSQNMFPKRGVLFHYKAQHKLSKKKPSIITPEPALRVQQCSLYLEVLPSSPDPSYVHMRTSQTPPRWHCEVHTIGCVQLNPPKDGYMVFRNQTDAQFMCCVDYMFPDTLDRLRDLHCHNGNTWNNSLPDCITDKSLKPWGWIGTPMPTNSLKDTNITNSHTAAIVKESDFVFGIGKVELEEENPHLRGERVENHLGKPPLVHPTEIRTSISPSSAVELNTTSAKIPQNGDQEELDGIIQPQDGSVCDKPINV</sequence>
<dbReference type="InterPro" id="IPR000859">
    <property type="entry name" value="CUB_dom"/>
</dbReference>
<feature type="domain" description="CUB" evidence="5">
    <location>
        <begin position="18"/>
        <end position="133"/>
    </location>
</feature>
<evidence type="ECO:0000259" key="5">
    <source>
        <dbReference type="PROSITE" id="PS01180"/>
    </source>
</evidence>
<gene>
    <name evidence="6" type="ORF">TDIB3V08_LOCUS7604</name>
</gene>
<keyword evidence="1" id="KW-0677">Repeat</keyword>
<evidence type="ECO:0000313" key="6">
    <source>
        <dbReference type="EMBL" id="CAD7201403.1"/>
    </source>
</evidence>
<reference evidence="6" key="1">
    <citation type="submission" date="2020-11" db="EMBL/GenBank/DDBJ databases">
        <authorList>
            <person name="Tran Van P."/>
        </authorList>
    </citation>
    <scope>NUCLEOTIDE SEQUENCE</scope>
</reference>
<feature type="disulfide bond" evidence="3">
    <location>
        <begin position="18"/>
        <end position="45"/>
    </location>
</feature>
<proteinExistence type="predicted"/>
<dbReference type="PANTHER" id="PTHR24251">
    <property type="entry name" value="OVOCHYMASE-RELATED"/>
    <property type="match status" value="1"/>
</dbReference>
<dbReference type="PROSITE" id="PS01180">
    <property type="entry name" value="CUB"/>
    <property type="match status" value="1"/>
</dbReference>
<feature type="disulfide bond" evidence="3">
    <location>
        <begin position="76"/>
        <end position="93"/>
    </location>
</feature>
<evidence type="ECO:0000256" key="1">
    <source>
        <dbReference type="ARBA" id="ARBA00022737"/>
    </source>
</evidence>
<feature type="compositionally biased region" description="Polar residues" evidence="4">
    <location>
        <begin position="327"/>
        <end position="344"/>
    </location>
</feature>
<dbReference type="AlphaFoldDB" id="A0A7R8Z9E9"/>
<dbReference type="SUPFAM" id="SSF49854">
    <property type="entry name" value="Spermadhesin, CUB domain"/>
    <property type="match status" value="1"/>
</dbReference>
<dbReference type="InterPro" id="IPR035914">
    <property type="entry name" value="Sperma_CUB_dom_sf"/>
</dbReference>
<dbReference type="EMBL" id="OA568330">
    <property type="protein sequence ID" value="CAD7201403.1"/>
    <property type="molecule type" value="Genomic_DNA"/>
</dbReference>
<evidence type="ECO:0000256" key="3">
    <source>
        <dbReference type="PROSITE-ProRule" id="PRU00059"/>
    </source>
</evidence>
<evidence type="ECO:0000256" key="2">
    <source>
        <dbReference type="ARBA" id="ARBA00023157"/>
    </source>
</evidence>
<dbReference type="Pfam" id="PF00431">
    <property type="entry name" value="CUB"/>
    <property type="match status" value="1"/>
</dbReference>
<name>A0A7R8Z9E9_TIMDO</name>